<sequence length="111" mass="12134">MGTCIRVIRGSWGPIASHPITSLVPLAAIAQWITVGAGGVLPPPPPILTYTRRIPDSPPQPDVRQVKEGHGLRRTLDTADWNGGWMRDAAPLYIYNHLALGQLIHLLHTHV</sequence>
<gene>
    <name evidence="1" type="ORF">ODALV1_LOCUS18557</name>
</gene>
<dbReference type="EMBL" id="CAXLJM020000060">
    <property type="protein sequence ID" value="CAL8119453.1"/>
    <property type="molecule type" value="Genomic_DNA"/>
</dbReference>
<protein>
    <submittedName>
        <fullName evidence="1">Uncharacterized protein</fullName>
    </submittedName>
</protein>
<proteinExistence type="predicted"/>
<organism evidence="1 2">
    <name type="scientific">Orchesella dallaii</name>
    <dbReference type="NCBI Taxonomy" id="48710"/>
    <lineage>
        <taxon>Eukaryota</taxon>
        <taxon>Metazoa</taxon>
        <taxon>Ecdysozoa</taxon>
        <taxon>Arthropoda</taxon>
        <taxon>Hexapoda</taxon>
        <taxon>Collembola</taxon>
        <taxon>Entomobryomorpha</taxon>
        <taxon>Entomobryoidea</taxon>
        <taxon>Orchesellidae</taxon>
        <taxon>Orchesellinae</taxon>
        <taxon>Orchesella</taxon>
    </lineage>
</organism>
<name>A0ABP1R4E9_9HEXA</name>
<dbReference type="Proteomes" id="UP001642540">
    <property type="component" value="Unassembled WGS sequence"/>
</dbReference>
<keyword evidence="2" id="KW-1185">Reference proteome</keyword>
<reference evidence="1 2" key="1">
    <citation type="submission" date="2024-08" db="EMBL/GenBank/DDBJ databases">
        <authorList>
            <person name="Cucini C."/>
            <person name="Frati F."/>
        </authorList>
    </citation>
    <scope>NUCLEOTIDE SEQUENCE [LARGE SCALE GENOMIC DNA]</scope>
</reference>
<comment type="caution">
    <text evidence="1">The sequence shown here is derived from an EMBL/GenBank/DDBJ whole genome shotgun (WGS) entry which is preliminary data.</text>
</comment>
<evidence type="ECO:0000313" key="1">
    <source>
        <dbReference type="EMBL" id="CAL8119453.1"/>
    </source>
</evidence>
<evidence type="ECO:0000313" key="2">
    <source>
        <dbReference type="Proteomes" id="UP001642540"/>
    </source>
</evidence>
<accession>A0ABP1R4E9</accession>